<dbReference type="PANTHER" id="PTHR11820">
    <property type="entry name" value="ACYLPYRUVASE"/>
    <property type="match status" value="1"/>
</dbReference>
<feature type="domain" description="Fumarylacetoacetase-like C-terminal" evidence="3">
    <location>
        <begin position="100"/>
        <end position="297"/>
    </location>
</feature>
<evidence type="ECO:0000256" key="2">
    <source>
        <dbReference type="ARBA" id="ARBA00022723"/>
    </source>
</evidence>
<evidence type="ECO:0000259" key="4">
    <source>
        <dbReference type="Pfam" id="PF10370"/>
    </source>
</evidence>
<gene>
    <name evidence="5" type="ORF">SAMN05880501_102175</name>
</gene>
<dbReference type="Pfam" id="PF01557">
    <property type="entry name" value="FAA_hydrolase"/>
    <property type="match status" value="1"/>
</dbReference>
<evidence type="ECO:0000259" key="3">
    <source>
        <dbReference type="Pfam" id="PF01557"/>
    </source>
</evidence>
<dbReference type="GO" id="GO:0046872">
    <property type="term" value="F:metal ion binding"/>
    <property type="evidence" value="ECO:0007669"/>
    <property type="project" value="UniProtKB-KW"/>
</dbReference>
<organism evidence="5 6">
    <name type="scientific">Ureibacillus xyleni</name>
    <dbReference type="NCBI Taxonomy" id="614648"/>
    <lineage>
        <taxon>Bacteria</taxon>
        <taxon>Bacillati</taxon>
        <taxon>Bacillota</taxon>
        <taxon>Bacilli</taxon>
        <taxon>Bacillales</taxon>
        <taxon>Caryophanaceae</taxon>
        <taxon>Ureibacillus</taxon>
    </lineage>
</organism>
<keyword evidence="6" id="KW-1185">Reference proteome</keyword>
<evidence type="ECO:0000313" key="5">
    <source>
        <dbReference type="EMBL" id="SOB99262.1"/>
    </source>
</evidence>
<dbReference type="InterPro" id="IPR018833">
    <property type="entry name" value="Rv2993c-like_N"/>
</dbReference>
<sequence length="298" mass="33204">MTLLLNCYKEIGLVFGNIILLCQFHKYYGVDINLKVLHKTQKIVRYKHPDNNVYYGIVEGDEIIQLSSSFNEVINDELKFDGTKVKYTEVKILEPVIPSKIINFGWTYAAHAKETGGLENLNEPFLFLKPQSSIIPDQGEIILPPKELTNQVELEGEVALVIGKRGKNIKEEEALDYVFGCTIFNDVTARDLTQKDPQFTRGKGFDTFGPLGPCIVKGIDPTNLRIVTTLNGQVVQDGNTNQMTFSIPFLISWISKVMTLEPGDILATGSPSGSCPMKSGDTVEVEVEHIGKLCNYVK</sequence>
<dbReference type="RefSeq" id="WP_097072530.1">
    <property type="nucleotide sequence ID" value="NZ_OBMQ01000002.1"/>
</dbReference>
<dbReference type="AlphaFoldDB" id="A0A285S2X1"/>
<keyword evidence="2" id="KW-0479">Metal-binding</keyword>
<proteinExistence type="inferred from homology"/>
<evidence type="ECO:0000256" key="1">
    <source>
        <dbReference type="ARBA" id="ARBA00010211"/>
    </source>
</evidence>
<dbReference type="GO" id="GO:0018773">
    <property type="term" value="F:acetylpyruvate hydrolase activity"/>
    <property type="evidence" value="ECO:0007669"/>
    <property type="project" value="TreeGrafter"/>
</dbReference>
<protein>
    <submittedName>
        <fullName evidence="5">2-keto-4-pentenoate hydratase/2-oxohepta-3-ene-1,7-dioic acid hydratase in catechol pathway</fullName>
    </submittedName>
</protein>
<dbReference type="InterPro" id="IPR011234">
    <property type="entry name" value="Fumarylacetoacetase-like_C"/>
</dbReference>
<dbReference type="EMBL" id="OBMQ01000002">
    <property type="protein sequence ID" value="SOB99262.1"/>
    <property type="molecule type" value="Genomic_DNA"/>
</dbReference>
<dbReference type="OrthoDB" id="9805307at2"/>
<dbReference type="SUPFAM" id="SSF56529">
    <property type="entry name" value="FAH"/>
    <property type="match status" value="1"/>
</dbReference>
<dbReference type="InterPro" id="IPR036663">
    <property type="entry name" value="Fumarylacetoacetase_C_sf"/>
</dbReference>
<name>A0A285S2X1_9BACL</name>
<feature type="domain" description="Rv2993c-like N-terminal" evidence="4">
    <location>
        <begin position="42"/>
        <end position="95"/>
    </location>
</feature>
<evidence type="ECO:0000313" key="6">
    <source>
        <dbReference type="Proteomes" id="UP000219636"/>
    </source>
</evidence>
<dbReference type="Pfam" id="PF10370">
    <property type="entry name" value="Rv2993c-like_N"/>
    <property type="match status" value="1"/>
</dbReference>
<dbReference type="PANTHER" id="PTHR11820:SF7">
    <property type="entry name" value="ACYLPYRUVASE FAHD1, MITOCHONDRIAL"/>
    <property type="match status" value="1"/>
</dbReference>
<comment type="similarity">
    <text evidence="1">Belongs to the FAH family.</text>
</comment>
<reference evidence="6" key="1">
    <citation type="submission" date="2017-08" db="EMBL/GenBank/DDBJ databases">
        <authorList>
            <person name="Varghese N."/>
            <person name="Submissions S."/>
        </authorList>
    </citation>
    <scope>NUCLEOTIDE SEQUENCE [LARGE SCALE GENOMIC DNA]</scope>
    <source>
        <strain evidence="6">JC22</strain>
    </source>
</reference>
<dbReference type="Gene3D" id="3.90.850.10">
    <property type="entry name" value="Fumarylacetoacetase-like, C-terminal domain"/>
    <property type="match status" value="1"/>
</dbReference>
<dbReference type="Proteomes" id="UP000219636">
    <property type="component" value="Unassembled WGS sequence"/>
</dbReference>
<accession>A0A285S2X1</accession>